<dbReference type="Pfam" id="PF03653">
    <property type="entry name" value="UPF0093"/>
    <property type="match status" value="1"/>
</dbReference>
<organism evidence="16 17">
    <name type="scientific">Arcicella aurantiaca</name>
    <dbReference type="NCBI Taxonomy" id="591202"/>
    <lineage>
        <taxon>Bacteria</taxon>
        <taxon>Pseudomonadati</taxon>
        <taxon>Bacteroidota</taxon>
        <taxon>Cytophagia</taxon>
        <taxon>Cytophagales</taxon>
        <taxon>Flectobacillaceae</taxon>
        <taxon>Arcicella</taxon>
    </lineage>
</organism>
<evidence type="ECO:0000256" key="2">
    <source>
        <dbReference type="ARBA" id="ARBA00005073"/>
    </source>
</evidence>
<feature type="transmembrane region" description="Helical" evidence="14">
    <location>
        <begin position="152"/>
        <end position="173"/>
    </location>
</feature>
<comment type="subcellular location">
    <subcellularLocation>
        <location evidence="1 14">Cell membrane</location>
        <topology evidence="1 14">Multi-pass membrane protein</topology>
    </subcellularLocation>
</comment>
<evidence type="ECO:0000256" key="14">
    <source>
        <dbReference type="HAMAP-Rule" id="MF_02239"/>
    </source>
</evidence>
<dbReference type="EC" id="1.3.99.-" evidence="14 15"/>
<dbReference type="PANTHER" id="PTHR40255:SF1">
    <property type="entry name" value="PROTOPORPHYRINOGEN IX OXIDASE"/>
    <property type="match status" value="1"/>
</dbReference>
<dbReference type="Proteomes" id="UP000245489">
    <property type="component" value="Unassembled WGS sequence"/>
</dbReference>
<keyword evidence="5 14" id="KW-1003">Cell membrane</keyword>
<evidence type="ECO:0000256" key="7">
    <source>
        <dbReference type="ARBA" id="ARBA00022692"/>
    </source>
</evidence>
<feature type="binding site" description="axial binding residue" evidence="14">
    <location>
        <position position="10"/>
    </location>
    <ligand>
        <name>heme</name>
        <dbReference type="ChEBI" id="CHEBI:30413"/>
    </ligand>
    <ligandPart>
        <name>Fe</name>
        <dbReference type="ChEBI" id="CHEBI:18248"/>
    </ligandPart>
</feature>
<evidence type="ECO:0000256" key="4">
    <source>
        <dbReference type="ARBA" id="ARBA00017504"/>
    </source>
</evidence>
<comment type="similarity">
    <text evidence="3 14 15">Belongs to the HemJ family.</text>
</comment>
<keyword evidence="10 14" id="KW-0560">Oxidoreductase</keyword>
<keyword evidence="7 14" id="KW-0812">Transmembrane</keyword>
<accession>A0A316EBF5</accession>
<gene>
    <name evidence="16" type="ORF">LV89_01771</name>
</gene>
<evidence type="ECO:0000256" key="5">
    <source>
        <dbReference type="ARBA" id="ARBA00022475"/>
    </source>
</evidence>
<dbReference type="UniPathway" id="UPA00251">
    <property type="reaction ID" value="UER00324"/>
</dbReference>
<dbReference type="PANTHER" id="PTHR40255">
    <property type="entry name" value="UPF0093 MEMBRANE PROTEIN SLR1790"/>
    <property type="match status" value="1"/>
</dbReference>
<comment type="subunit">
    <text evidence="14">Homodimer.</text>
</comment>
<evidence type="ECO:0000313" key="16">
    <source>
        <dbReference type="EMBL" id="PWK27457.1"/>
    </source>
</evidence>
<feature type="transmembrane region" description="Helical" evidence="14">
    <location>
        <begin position="86"/>
        <end position="107"/>
    </location>
</feature>
<feature type="binding site" description="axial binding residue" evidence="14">
    <location>
        <position position="93"/>
    </location>
    <ligand>
        <name>heme</name>
        <dbReference type="ChEBI" id="CHEBI:30413"/>
    </ligand>
    <ligandPart>
        <name>Fe</name>
        <dbReference type="ChEBI" id="CHEBI:18248"/>
    </ligandPart>
</feature>
<feature type="transmembrane region" description="Helical" evidence="14">
    <location>
        <begin position="128"/>
        <end position="146"/>
    </location>
</feature>
<keyword evidence="8 14" id="KW-0479">Metal-binding</keyword>
<dbReference type="OrthoDB" id="9800824at2"/>
<evidence type="ECO:0000256" key="13">
    <source>
        <dbReference type="ARBA" id="ARBA00048390"/>
    </source>
</evidence>
<dbReference type="GO" id="GO:0006782">
    <property type="term" value="P:protoporphyrinogen IX biosynthetic process"/>
    <property type="evidence" value="ECO:0007669"/>
    <property type="project" value="UniProtKB-UniRule"/>
</dbReference>
<dbReference type="RefSeq" id="WP_109742527.1">
    <property type="nucleotide sequence ID" value="NZ_QGGO01000007.1"/>
</dbReference>
<evidence type="ECO:0000313" key="17">
    <source>
        <dbReference type="Proteomes" id="UP000245489"/>
    </source>
</evidence>
<dbReference type="PIRSF" id="PIRSF004638">
    <property type="entry name" value="UCP004638"/>
    <property type="match status" value="1"/>
</dbReference>
<feature type="transmembrane region" description="Helical" evidence="14">
    <location>
        <begin position="6"/>
        <end position="24"/>
    </location>
</feature>
<keyword evidence="9 14" id="KW-1133">Transmembrane helix</keyword>
<feature type="transmembrane region" description="Helical" evidence="14">
    <location>
        <begin position="55"/>
        <end position="80"/>
    </location>
</feature>
<reference evidence="16 17" key="1">
    <citation type="submission" date="2018-05" db="EMBL/GenBank/DDBJ databases">
        <title>Genomic Encyclopedia of Archaeal and Bacterial Type Strains, Phase II (KMG-II): from individual species to whole genera.</title>
        <authorList>
            <person name="Goeker M."/>
        </authorList>
    </citation>
    <scope>NUCLEOTIDE SEQUENCE [LARGE SCALE GENOMIC DNA]</scope>
    <source>
        <strain evidence="16 17">DSM 22214</strain>
    </source>
</reference>
<evidence type="ECO:0000256" key="11">
    <source>
        <dbReference type="ARBA" id="ARBA00023004"/>
    </source>
</evidence>
<keyword evidence="11 14" id="KW-0408">Iron</keyword>
<comment type="catalytic activity">
    <reaction evidence="13 14 15">
        <text>protoporphyrinogen IX + 3 A = protoporphyrin IX + 3 AH2</text>
        <dbReference type="Rhea" id="RHEA:62000"/>
        <dbReference type="ChEBI" id="CHEBI:13193"/>
        <dbReference type="ChEBI" id="CHEBI:17499"/>
        <dbReference type="ChEBI" id="CHEBI:57306"/>
        <dbReference type="ChEBI" id="CHEBI:57307"/>
    </reaction>
</comment>
<evidence type="ECO:0000256" key="6">
    <source>
        <dbReference type="ARBA" id="ARBA00022617"/>
    </source>
</evidence>
<dbReference type="GO" id="GO:0070818">
    <property type="term" value="F:protoporphyrinogen oxidase activity"/>
    <property type="evidence" value="ECO:0007669"/>
    <property type="project" value="UniProtKB-UniRule"/>
</dbReference>
<evidence type="ECO:0000256" key="10">
    <source>
        <dbReference type="ARBA" id="ARBA00023002"/>
    </source>
</evidence>
<evidence type="ECO:0000256" key="9">
    <source>
        <dbReference type="ARBA" id="ARBA00022989"/>
    </source>
</evidence>
<dbReference type="EMBL" id="QGGO01000007">
    <property type="protein sequence ID" value="PWK27457.1"/>
    <property type="molecule type" value="Genomic_DNA"/>
</dbReference>
<comment type="caution">
    <text evidence="16">The sequence shown here is derived from an EMBL/GenBank/DDBJ whole genome shotgun (WGS) entry which is preliminary data.</text>
</comment>
<evidence type="ECO:0000256" key="1">
    <source>
        <dbReference type="ARBA" id="ARBA00004651"/>
    </source>
</evidence>
<evidence type="ECO:0000256" key="15">
    <source>
        <dbReference type="PIRNR" id="PIRNR004638"/>
    </source>
</evidence>
<evidence type="ECO:0000256" key="8">
    <source>
        <dbReference type="ARBA" id="ARBA00022723"/>
    </source>
</evidence>
<name>A0A316EBF5_9BACT</name>
<dbReference type="HAMAP" id="MF_02239">
    <property type="entry name" value="HemJ"/>
    <property type="match status" value="1"/>
</dbReference>
<keyword evidence="6 14" id="KW-0349">Heme</keyword>
<keyword evidence="12 14" id="KW-0472">Membrane</keyword>
<dbReference type="InterPro" id="IPR005265">
    <property type="entry name" value="HemJ-like"/>
</dbReference>
<dbReference type="AlphaFoldDB" id="A0A316EBF5"/>
<protein>
    <recommendedName>
        <fullName evidence="4 14">Protoporphyrinogen IX oxidase</fullName>
        <shortName evidence="14">PPO</shortName>
        <ecNumber evidence="14 15">1.3.99.-</ecNumber>
    </recommendedName>
</protein>
<sequence>MTYEHIKAIHIIFVTSWFAGLFYLPRLFVYHTEANEKPDLERTIIQEQFKKMEKILFNAIMVPAMWLTIISGVTMVYWTWWDSFAAHGWLHIKLSFVVGLIIYHFYCRKLILELRQDKFRFTGFQLRLFNEIATVFLFAIVFLVVLKNAVDWIWGILGLILFAVIIMSAVRIVKKIREKK</sequence>
<comment type="cofactor">
    <cofactor evidence="14 15">
        <name>heme b</name>
        <dbReference type="ChEBI" id="CHEBI:60344"/>
    </cofactor>
    <text evidence="14 15">Binds 1 heme b (iron(II)-protoporphyrin IX) group per subunit.</text>
</comment>
<dbReference type="GO" id="GO:0005886">
    <property type="term" value="C:plasma membrane"/>
    <property type="evidence" value="ECO:0007669"/>
    <property type="project" value="UniProtKB-SubCell"/>
</dbReference>
<comment type="pathway">
    <text evidence="2 14 15">Porphyrin-containing compound metabolism; protoporphyrin-IX biosynthesis; protoporphyrin-IX from protoporphyrinogen-IX: step 1/1.</text>
</comment>
<evidence type="ECO:0000256" key="12">
    <source>
        <dbReference type="ARBA" id="ARBA00023136"/>
    </source>
</evidence>
<evidence type="ECO:0000256" key="3">
    <source>
        <dbReference type="ARBA" id="ARBA00006501"/>
    </source>
</evidence>
<keyword evidence="17" id="KW-1185">Reference proteome</keyword>
<proteinExistence type="inferred from homology"/>
<dbReference type="GO" id="GO:0046872">
    <property type="term" value="F:metal ion binding"/>
    <property type="evidence" value="ECO:0007669"/>
    <property type="project" value="UniProtKB-UniRule"/>
</dbReference>
<comment type="function">
    <text evidence="14 15">Catalyzes the oxidation of protoporphyrinogen IX to protoporphyrin IX.</text>
</comment>